<accession>A0AAD9R3E8</accession>
<feature type="compositionally biased region" description="Basic and acidic residues" evidence="3">
    <location>
        <begin position="465"/>
        <end position="482"/>
    </location>
</feature>
<evidence type="ECO:0000259" key="4">
    <source>
        <dbReference type="Pfam" id="PF00626"/>
    </source>
</evidence>
<dbReference type="SMART" id="SM00365">
    <property type="entry name" value="LRR_SD22"/>
    <property type="match status" value="4"/>
</dbReference>
<dbReference type="Gene3D" id="3.80.10.10">
    <property type="entry name" value="Ribonuclease Inhibitor"/>
    <property type="match status" value="4"/>
</dbReference>
<dbReference type="SUPFAM" id="SSF82754">
    <property type="entry name" value="C-terminal, gelsolin-like domain of Sec23/24"/>
    <property type="match status" value="1"/>
</dbReference>
<keyword evidence="1" id="KW-0433">Leucine-rich repeat</keyword>
<dbReference type="GO" id="GO:0051015">
    <property type="term" value="F:actin filament binding"/>
    <property type="evidence" value="ECO:0007669"/>
    <property type="project" value="InterPro"/>
</dbReference>
<sequence>MKFLSRRLYGAIIDNKYPYVARGEFSVLYRAFIACPEGGRVTGFKMAEGVLPFVRGLDLTRNDFKRLDFPKRVADMPNLRWLKLNKTGLESLPDELSHLMKLEHLSLKENKLASIHGDLSTLSHLRVINARQNQLKNSGIPSDIFGLEDLLTIDFSHNQLKEVPPELENAKALIVLSLSHNKISVISNQLFINLTDLIYLDLGNNQIESIPPQLRRLVHLQTLILNNNPLLHAQLRQLPSLTQLHTLHLRNTQRTVSNMPSKLESLVNLADLDLSYNDLPRVPEPVYLIASLKRVNLSHNQITEVSSLIDTWTQIEAALCKLVALKKLFINGNNINFEGLPTGIGKLYNLEIFMAACNKLECIPEGLCRCIQLRKLILHTNCLFTLPEGIHFLTNLEELDTRNNPELEMPPKPVPDELGSGPEFYNVDFTLQTQLRMATGAPPPPVTQKDAYARKMRMRGRRHHGQPDDLKGMVEDAEEKKATGKNKKLVSRQSSDEPEKLLKGRKWNESLVKPNLNYQDFFHDDVGQEPGLTVWQIENFLPVAVDELFYGKFYEADCYIVLKTSFDDTDQLDWQIFYWIGKEASREEQEDESEEFLELFENGTSGTASGFYTVEDPIYPTRLFRILKTSKVMLEPVEVSTSALDPTLFAEKLSKNDRKNKAEIIMCQTEKPEYNEPPPAPILYQVALGLGYLELPQVDIPDGKLSVKMLDSKNVYILDCQSEIFVWAESHMFKARFVGWDDVLAVDYTLSADYVAKASKQLGITEQFVEEWNEDLDGMECFVLEGRKFVRLPEEEIGHFYTGDCYVFLCRYWVPVEQQEEDDEEEEPIEQEEDFQWKRCKSDGLANFYIQPEKFILNEIPVMLNLCNSLNYPSSQFFIFSLKKKFELLFGDKLEVLKTNQQQEAPRFLAHFKGKFIIHKGKRKEQDPGEKSKAKLYHIRSSGGILAKRVIESGFTVQIVNEGGEPENFFWVGIGGRKDYDKVTKKN</sequence>
<keyword evidence="2" id="KW-0677">Repeat</keyword>
<proteinExistence type="predicted"/>
<dbReference type="Pfam" id="PF13855">
    <property type="entry name" value="LRR_8"/>
    <property type="match status" value="2"/>
</dbReference>
<dbReference type="InterPro" id="IPR036180">
    <property type="entry name" value="Gelsolin-like_dom_sf"/>
</dbReference>
<comment type="caution">
    <text evidence="5">The sequence shown here is derived from an EMBL/GenBank/DDBJ whole genome shotgun (WGS) entry which is preliminary data.</text>
</comment>
<reference evidence="5" key="1">
    <citation type="journal article" date="2023" name="G3 (Bethesda)">
        <title>Whole genome assembly and annotation of the endangered Caribbean coral Acropora cervicornis.</title>
        <authorList>
            <person name="Selwyn J.D."/>
            <person name="Vollmer S.V."/>
        </authorList>
    </citation>
    <scope>NUCLEOTIDE SEQUENCE</scope>
    <source>
        <strain evidence="5">K2</strain>
    </source>
</reference>
<dbReference type="InterPro" id="IPR007123">
    <property type="entry name" value="Gelsolin-like_dom"/>
</dbReference>
<dbReference type="Gene3D" id="3.40.20.10">
    <property type="entry name" value="Severin"/>
    <property type="match status" value="3"/>
</dbReference>
<dbReference type="Pfam" id="PF00626">
    <property type="entry name" value="Gelsolin"/>
    <property type="match status" value="1"/>
</dbReference>
<dbReference type="AlphaFoldDB" id="A0AAD9R3E8"/>
<evidence type="ECO:0000313" key="5">
    <source>
        <dbReference type="EMBL" id="KAK2572031.1"/>
    </source>
</evidence>
<dbReference type="InterPro" id="IPR032675">
    <property type="entry name" value="LRR_dom_sf"/>
</dbReference>
<reference evidence="5" key="2">
    <citation type="journal article" date="2023" name="Science">
        <title>Genomic signatures of disease resistance in endangered staghorn corals.</title>
        <authorList>
            <person name="Vollmer S.V."/>
            <person name="Selwyn J.D."/>
            <person name="Despard B.A."/>
            <person name="Roesel C.L."/>
        </authorList>
    </citation>
    <scope>NUCLEOTIDE SEQUENCE</scope>
    <source>
        <strain evidence="5">K2</strain>
    </source>
</reference>
<dbReference type="SMART" id="SM00369">
    <property type="entry name" value="LRR_TYP"/>
    <property type="match status" value="9"/>
</dbReference>
<dbReference type="InterPro" id="IPR001611">
    <property type="entry name" value="Leu-rich_rpt"/>
</dbReference>
<dbReference type="InterPro" id="IPR007122">
    <property type="entry name" value="Villin/Gelsolin"/>
</dbReference>
<dbReference type="SMART" id="SM00262">
    <property type="entry name" value="GEL"/>
    <property type="match status" value="1"/>
</dbReference>
<evidence type="ECO:0000313" key="6">
    <source>
        <dbReference type="Proteomes" id="UP001249851"/>
    </source>
</evidence>
<dbReference type="InterPro" id="IPR050216">
    <property type="entry name" value="LRR_domain-containing"/>
</dbReference>
<gene>
    <name evidence="5" type="ORF">P5673_003462</name>
</gene>
<dbReference type="GO" id="GO:0005737">
    <property type="term" value="C:cytoplasm"/>
    <property type="evidence" value="ECO:0007669"/>
    <property type="project" value="TreeGrafter"/>
</dbReference>
<name>A0AAD9R3E8_ACRCE</name>
<evidence type="ECO:0000256" key="2">
    <source>
        <dbReference type="ARBA" id="ARBA00022737"/>
    </source>
</evidence>
<evidence type="ECO:0000256" key="3">
    <source>
        <dbReference type="SAM" id="MobiDB-lite"/>
    </source>
</evidence>
<protein>
    <submittedName>
        <fullName evidence="5">Protein flightless-1-like protein</fullName>
    </submittedName>
</protein>
<feature type="domain" description="Gelsolin-like" evidence="4">
    <location>
        <begin position="541"/>
        <end position="589"/>
    </location>
</feature>
<dbReference type="InterPro" id="IPR029006">
    <property type="entry name" value="ADF-H/Gelsolin-like_dom_sf"/>
</dbReference>
<dbReference type="SUPFAM" id="SSF55753">
    <property type="entry name" value="Actin depolymerizing proteins"/>
    <property type="match status" value="2"/>
</dbReference>
<keyword evidence="6" id="KW-1185">Reference proteome</keyword>
<dbReference type="PANTHER" id="PTHR48051">
    <property type="match status" value="1"/>
</dbReference>
<evidence type="ECO:0000256" key="1">
    <source>
        <dbReference type="ARBA" id="ARBA00022614"/>
    </source>
</evidence>
<dbReference type="InterPro" id="IPR003591">
    <property type="entry name" value="Leu-rich_rpt_typical-subtyp"/>
</dbReference>
<dbReference type="PRINTS" id="PR00597">
    <property type="entry name" value="GELSOLIN"/>
</dbReference>
<dbReference type="PANTHER" id="PTHR48051:SF1">
    <property type="entry name" value="RAS SUPPRESSOR PROTEIN 1"/>
    <property type="match status" value="1"/>
</dbReference>
<dbReference type="EMBL" id="JARQWQ010000005">
    <property type="protein sequence ID" value="KAK2572031.1"/>
    <property type="molecule type" value="Genomic_DNA"/>
</dbReference>
<dbReference type="PROSITE" id="PS51450">
    <property type="entry name" value="LRR"/>
    <property type="match status" value="4"/>
</dbReference>
<dbReference type="Proteomes" id="UP001249851">
    <property type="component" value="Unassembled WGS sequence"/>
</dbReference>
<feature type="region of interest" description="Disordered" evidence="3">
    <location>
        <begin position="459"/>
        <end position="500"/>
    </location>
</feature>
<organism evidence="5 6">
    <name type="scientific">Acropora cervicornis</name>
    <name type="common">Staghorn coral</name>
    <dbReference type="NCBI Taxonomy" id="6130"/>
    <lineage>
        <taxon>Eukaryota</taxon>
        <taxon>Metazoa</taxon>
        <taxon>Cnidaria</taxon>
        <taxon>Anthozoa</taxon>
        <taxon>Hexacorallia</taxon>
        <taxon>Scleractinia</taxon>
        <taxon>Astrocoeniina</taxon>
        <taxon>Acroporidae</taxon>
        <taxon>Acropora</taxon>
    </lineage>
</organism>
<dbReference type="SUPFAM" id="SSF52058">
    <property type="entry name" value="L domain-like"/>
    <property type="match status" value="1"/>
</dbReference>